<reference evidence="3" key="1">
    <citation type="journal article" date="2019" name="Int. J. Syst. Evol. Microbiol.">
        <title>The Global Catalogue of Microorganisms (GCM) 10K type strain sequencing project: providing services to taxonomists for standard genome sequencing and annotation.</title>
        <authorList>
            <consortium name="The Broad Institute Genomics Platform"/>
            <consortium name="The Broad Institute Genome Sequencing Center for Infectious Disease"/>
            <person name="Wu L."/>
            <person name="Ma J."/>
        </authorList>
    </citation>
    <scope>NUCLEOTIDE SEQUENCE [LARGE SCALE GENOMIC DNA]</scope>
    <source>
        <strain evidence="3">NBRC 110140</strain>
    </source>
</reference>
<dbReference type="EMBL" id="BSNN01000002">
    <property type="protein sequence ID" value="GLQ34998.1"/>
    <property type="molecule type" value="Genomic_DNA"/>
</dbReference>
<dbReference type="Gene3D" id="1.20.1050.10">
    <property type="match status" value="1"/>
</dbReference>
<dbReference type="InterPro" id="IPR036282">
    <property type="entry name" value="Glutathione-S-Trfase_C_sf"/>
</dbReference>
<dbReference type="SUPFAM" id="SSF52833">
    <property type="entry name" value="Thioredoxin-like"/>
    <property type="match status" value="1"/>
</dbReference>
<dbReference type="Gene3D" id="3.40.30.10">
    <property type="entry name" value="Glutaredoxin"/>
    <property type="match status" value="1"/>
</dbReference>
<keyword evidence="3" id="KW-1185">Reference proteome</keyword>
<dbReference type="SUPFAM" id="SSF47616">
    <property type="entry name" value="GST C-terminal domain-like"/>
    <property type="match status" value="1"/>
</dbReference>
<dbReference type="CDD" id="cd03194">
    <property type="entry name" value="GST_C_3"/>
    <property type="match status" value="1"/>
</dbReference>
<dbReference type="Pfam" id="PF13409">
    <property type="entry name" value="GST_N_2"/>
    <property type="match status" value="1"/>
</dbReference>
<evidence type="ECO:0000313" key="3">
    <source>
        <dbReference type="Proteomes" id="UP001156694"/>
    </source>
</evidence>
<evidence type="ECO:0000313" key="2">
    <source>
        <dbReference type="EMBL" id="GLQ34998.1"/>
    </source>
</evidence>
<sequence>MTYELAIGDRTYSSWSLRGWLLFAAFDLPVNVRAARMYSDEFKTLLMDFQPSRLVPAARLDGTVVWDTLAIAEELAQRHPDAGLWPSNPRARAMARAMSAEMHSGFADLRTDCTMNLRRHYPSFAPSDAVLANCARITDLWASARSEFGADGPWLFGKYSIADVFYAPAATRFATYDLPTDEIGSAYIDAHLNEPNFRRWRAMGLAENYVQPGYDIDLPEGEWTGPAPLSAQAVDDGSDVENTHCPYSGDPVTHFFKIEGRVFGTCNAFCRDKTVADPAAWDQFMAIYKG</sequence>
<dbReference type="Proteomes" id="UP001156694">
    <property type="component" value="Unassembled WGS sequence"/>
</dbReference>
<dbReference type="InterPro" id="IPR004045">
    <property type="entry name" value="Glutathione_S-Trfase_N"/>
</dbReference>
<proteinExistence type="predicted"/>
<dbReference type="PROSITE" id="PS50404">
    <property type="entry name" value="GST_NTER"/>
    <property type="match status" value="1"/>
</dbReference>
<name>A0ABQ5VUU4_9RHOB</name>
<gene>
    <name evidence="2" type="ORF">GCM10007939_12810</name>
</gene>
<protein>
    <submittedName>
        <fullName evidence="2">Glutathione S-transferase</fullName>
    </submittedName>
</protein>
<accession>A0ABQ5VUU4</accession>
<evidence type="ECO:0000259" key="1">
    <source>
        <dbReference type="PROSITE" id="PS50404"/>
    </source>
</evidence>
<dbReference type="InterPro" id="IPR036249">
    <property type="entry name" value="Thioredoxin-like_sf"/>
</dbReference>
<dbReference type="RefSeq" id="WP_284377084.1">
    <property type="nucleotide sequence ID" value="NZ_BSNN01000002.1"/>
</dbReference>
<comment type="caution">
    <text evidence="2">The sequence shown here is derived from an EMBL/GenBank/DDBJ whole genome shotgun (WGS) entry which is preliminary data.</text>
</comment>
<feature type="domain" description="GST N-terminal" evidence="1">
    <location>
        <begin position="3"/>
        <end position="83"/>
    </location>
</feature>
<organism evidence="2 3">
    <name type="scientific">Amylibacter marinus</name>
    <dbReference type="NCBI Taxonomy" id="1475483"/>
    <lineage>
        <taxon>Bacteria</taxon>
        <taxon>Pseudomonadati</taxon>
        <taxon>Pseudomonadota</taxon>
        <taxon>Alphaproteobacteria</taxon>
        <taxon>Rhodobacterales</taxon>
        <taxon>Paracoccaceae</taxon>
        <taxon>Amylibacter</taxon>
    </lineage>
</organism>